<dbReference type="FunFam" id="3.30.70.360:FF:000001">
    <property type="entry name" value="N-acetyldiaminopimelate deacetylase"/>
    <property type="match status" value="1"/>
</dbReference>
<feature type="compositionally biased region" description="Basic and acidic residues" evidence="2">
    <location>
        <begin position="11"/>
        <end position="43"/>
    </location>
</feature>
<protein>
    <submittedName>
        <fullName evidence="4">M20/M25/M40 family peptidase</fullName>
    </submittedName>
</protein>
<dbReference type="HOGENOM" id="CLU_023257_6_0_11"/>
<dbReference type="EMBL" id="CP005080">
    <property type="protein sequence ID" value="AGK77659.1"/>
    <property type="molecule type" value="Genomic_DNA"/>
</dbReference>
<evidence type="ECO:0000313" key="4">
    <source>
        <dbReference type="EMBL" id="AGK77659.1"/>
    </source>
</evidence>
<feature type="domain" description="Peptidase M20 dimerisation" evidence="3">
    <location>
        <begin position="252"/>
        <end position="350"/>
    </location>
</feature>
<feature type="region of interest" description="Disordered" evidence="2">
    <location>
        <begin position="467"/>
        <end position="492"/>
    </location>
</feature>
<dbReference type="PATRIC" id="fig|1303692.3.peg.2732"/>
<organism evidence="4 5">
    <name type="scientific">Streptomyces microflavus DSM 40593</name>
    <dbReference type="NCBI Taxonomy" id="1303692"/>
    <lineage>
        <taxon>Bacteria</taxon>
        <taxon>Bacillati</taxon>
        <taxon>Actinomycetota</taxon>
        <taxon>Actinomycetes</taxon>
        <taxon>Kitasatosporales</taxon>
        <taxon>Streptomycetaceae</taxon>
        <taxon>Streptomyces</taxon>
    </lineage>
</organism>
<evidence type="ECO:0000256" key="1">
    <source>
        <dbReference type="ARBA" id="ARBA00022801"/>
    </source>
</evidence>
<dbReference type="Gene3D" id="3.40.630.10">
    <property type="entry name" value="Zn peptidases"/>
    <property type="match status" value="1"/>
</dbReference>
<proteinExistence type="predicted"/>
<dbReference type="InterPro" id="IPR036264">
    <property type="entry name" value="Bact_exopeptidase_dim_dom"/>
</dbReference>
<dbReference type="NCBIfam" id="TIGR01891">
    <property type="entry name" value="amidohydrolases"/>
    <property type="match status" value="1"/>
</dbReference>
<reference evidence="4 5" key="1">
    <citation type="submission" date="2013-04" db="EMBL/GenBank/DDBJ databases">
        <title>Complete genome sequence of Streptomyces fulvissimus.</title>
        <authorList>
            <person name="Myronovskyi M."/>
            <person name="Tokovenko B."/>
            <person name="Manderscheid N."/>
            <person name="Petzke L."/>
            <person name="Luzhetskyy A."/>
        </authorList>
    </citation>
    <scope>NUCLEOTIDE SEQUENCE [LARGE SCALE GENOMIC DNA]</scope>
    <source>
        <strain evidence="4 5">DSM 40593</strain>
    </source>
</reference>
<dbReference type="KEGG" id="sfi:SFUL_2716"/>
<dbReference type="Pfam" id="PF01546">
    <property type="entry name" value="Peptidase_M20"/>
    <property type="match status" value="1"/>
</dbReference>
<evidence type="ECO:0000313" key="5">
    <source>
        <dbReference type="Proteomes" id="UP000013304"/>
    </source>
</evidence>
<evidence type="ECO:0000256" key="2">
    <source>
        <dbReference type="SAM" id="MobiDB-lite"/>
    </source>
</evidence>
<dbReference type="AlphaFoldDB" id="N0CRX0"/>
<dbReference type="PANTHER" id="PTHR11014:SF63">
    <property type="entry name" value="METALLOPEPTIDASE, PUTATIVE (AFU_ORTHOLOGUE AFUA_6G09600)-RELATED"/>
    <property type="match status" value="1"/>
</dbReference>
<dbReference type="SUPFAM" id="SSF55031">
    <property type="entry name" value="Bacterial exopeptidase dimerisation domain"/>
    <property type="match status" value="1"/>
</dbReference>
<dbReference type="GO" id="GO:0050118">
    <property type="term" value="F:N-acetyldiaminopimelate deacetylase activity"/>
    <property type="evidence" value="ECO:0007669"/>
    <property type="project" value="UniProtKB-ARBA"/>
</dbReference>
<dbReference type="InterPro" id="IPR002933">
    <property type="entry name" value="Peptidase_M20"/>
</dbReference>
<sequence>MRCEVVTAARTARDSDDADGADRADRTKGEHGSDGEHSADGDGRAGAGGERVAGAPGAPEVAGGDAVAGAPLPRPLLRAALALYLDLHAHPELSGHEHRTAGLLAAWLTEHGCTVTRAVGGGHGLVGVLRNGPGPTVLLRTELDALPVTEATGLPYASTTPGVMHACGHDLHIAAVAGAVALLAADRDSWRGTVLVVGQPAEETLSGARSMLEDGRLYERFGTPDAALAQHAAPLPAGTVAHAPGGAPLMAGSIAADVTLYGRGGHAATPHLTVDPVLMAAATVLGLQSVVARETAPAEQAVLTVGSVRAGERGNITPDTAELSLTARAFTDSALDRLLAAATRVVRAQAAAAGAPREPELTVTARSPALLPGPALTAAVRRAHEASLGAGRVLDAAPATATEDFPHFGAGGVATSYWLLGTTGVRQWRAARAGGGPVPPNHAPGFAPDVRTALPAGVTAMAAAARQVLDPGPGGGASVRRDTGPGGGEAGS</sequence>
<dbReference type="Gene3D" id="3.30.70.360">
    <property type="match status" value="1"/>
</dbReference>
<feature type="compositionally biased region" description="Low complexity" evidence="2">
    <location>
        <begin position="52"/>
        <end position="62"/>
    </location>
</feature>
<dbReference type="SUPFAM" id="SSF53187">
    <property type="entry name" value="Zn-dependent exopeptidases"/>
    <property type="match status" value="1"/>
</dbReference>
<dbReference type="InterPro" id="IPR011650">
    <property type="entry name" value="Peptidase_M20_dimer"/>
</dbReference>
<accession>N0CRX0</accession>
<dbReference type="eggNOG" id="COG1473">
    <property type="taxonomic scope" value="Bacteria"/>
</dbReference>
<dbReference type="GO" id="GO:0019877">
    <property type="term" value="P:diaminopimelate biosynthetic process"/>
    <property type="evidence" value="ECO:0007669"/>
    <property type="project" value="UniProtKB-ARBA"/>
</dbReference>
<dbReference type="PANTHER" id="PTHR11014">
    <property type="entry name" value="PEPTIDASE M20 FAMILY MEMBER"/>
    <property type="match status" value="1"/>
</dbReference>
<dbReference type="Proteomes" id="UP000013304">
    <property type="component" value="Chromosome"/>
</dbReference>
<gene>
    <name evidence="4" type="ORF">SFUL_2716</name>
</gene>
<dbReference type="Pfam" id="PF07687">
    <property type="entry name" value="M20_dimer"/>
    <property type="match status" value="1"/>
</dbReference>
<name>N0CRX0_STRMI</name>
<keyword evidence="1" id="KW-0378">Hydrolase</keyword>
<evidence type="ECO:0000259" key="3">
    <source>
        <dbReference type="Pfam" id="PF07687"/>
    </source>
</evidence>
<dbReference type="InterPro" id="IPR017439">
    <property type="entry name" value="Amidohydrolase"/>
</dbReference>
<feature type="region of interest" description="Disordered" evidence="2">
    <location>
        <begin position="1"/>
        <end position="62"/>
    </location>
</feature>